<keyword evidence="3" id="KW-1185">Reference proteome</keyword>
<name>A0ABT1JQ90_ACTCY</name>
<reference evidence="2 3" key="1">
    <citation type="submission" date="2022-06" db="EMBL/GenBank/DDBJ databases">
        <title>Genomic Encyclopedia of Type Strains, Phase I: the one thousand microbial genomes (KMG-I) project.</title>
        <authorList>
            <person name="Kyrpides N."/>
        </authorList>
    </citation>
    <scope>NUCLEOTIDE SEQUENCE [LARGE SCALE GENOMIC DNA]</scope>
    <source>
        <strain evidence="2 3">DSM 43889</strain>
    </source>
</reference>
<evidence type="ECO:0000313" key="2">
    <source>
        <dbReference type="EMBL" id="MCP2334671.1"/>
    </source>
</evidence>
<feature type="compositionally biased region" description="Basic and acidic residues" evidence="1">
    <location>
        <begin position="1"/>
        <end position="13"/>
    </location>
</feature>
<proteinExistence type="predicted"/>
<dbReference type="RefSeq" id="WP_155886167.1">
    <property type="nucleotide sequence ID" value="NZ_AUBJ02000001.1"/>
</dbReference>
<gene>
    <name evidence="2" type="ORF">G443_004941</name>
</gene>
<protein>
    <submittedName>
        <fullName evidence="2">Uncharacterized protein</fullName>
    </submittedName>
</protein>
<comment type="caution">
    <text evidence="2">The sequence shown here is derived from an EMBL/GenBank/DDBJ whole genome shotgun (WGS) entry which is preliminary data.</text>
</comment>
<sequence>MDIPRRKASDDVPRPGAGDEPSTPAAEADDAPIGANPRCPGLDGTVLPSLGEDCERNPRGYVWD</sequence>
<organism evidence="2 3">
    <name type="scientific">Actinoalloteichus caeruleus DSM 43889</name>
    <dbReference type="NCBI Taxonomy" id="1120930"/>
    <lineage>
        <taxon>Bacteria</taxon>
        <taxon>Bacillati</taxon>
        <taxon>Actinomycetota</taxon>
        <taxon>Actinomycetes</taxon>
        <taxon>Pseudonocardiales</taxon>
        <taxon>Pseudonocardiaceae</taxon>
        <taxon>Actinoalloteichus</taxon>
        <taxon>Actinoalloteichus cyanogriseus</taxon>
    </lineage>
</organism>
<evidence type="ECO:0000313" key="3">
    <source>
        <dbReference type="Proteomes" id="UP000791080"/>
    </source>
</evidence>
<feature type="region of interest" description="Disordered" evidence="1">
    <location>
        <begin position="1"/>
        <end position="64"/>
    </location>
</feature>
<dbReference type="Proteomes" id="UP000791080">
    <property type="component" value="Unassembled WGS sequence"/>
</dbReference>
<evidence type="ECO:0000256" key="1">
    <source>
        <dbReference type="SAM" id="MobiDB-lite"/>
    </source>
</evidence>
<dbReference type="EMBL" id="AUBJ02000001">
    <property type="protein sequence ID" value="MCP2334671.1"/>
    <property type="molecule type" value="Genomic_DNA"/>
</dbReference>
<accession>A0ABT1JQ90</accession>